<gene>
    <name evidence="5" type="ORF">ACFSM5_13895</name>
</gene>
<accession>A0ABW5DT33</accession>
<evidence type="ECO:0000313" key="5">
    <source>
        <dbReference type="EMBL" id="MFD2263990.1"/>
    </source>
</evidence>
<evidence type="ECO:0000256" key="1">
    <source>
        <dbReference type="ARBA" id="ARBA00005495"/>
    </source>
</evidence>
<reference evidence="6" key="1">
    <citation type="journal article" date="2019" name="Int. J. Syst. Evol. Microbiol.">
        <title>The Global Catalogue of Microorganisms (GCM) 10K type strain sequencing project: providing services to taxonomists for standard genome sequencing and annotation.</title>
        <authorList>
            <consortium name="The Broad Institute Genomics Platform"/>
            <consortium name="The Broad Institute Genome Sequencing Center for Infectious Disease"/>
            <person name="Wu L."/>
            <person name="Ma J."/>
        </authorList>
    </citation>
    <scope>NUCLEOTIDE SEQUENCE [LARGE SCALE GENOMIC DNA]</scope>
    <source>
        <strain evidence="6">CGMCC 1.19062</strain>
    </source>
</reference>
<evidence type="ECO:0000256" key="2">
    <source>
        <dbReference type="ARBA" id="ARBA00022723"/>
    </source>
</evidence>
<dbReference type="PANTHER" id="PTHR28620">
    <property type="entry name" value="CENTROMERE PROTEIN V"/>
    <property type="match status" value="1"/>
</dbReference>
<comment type="caution">
    <text evidence="5">The sequence shown here is derived from an EMBL/GenBank/DDBJ whole genome shotgun (WGS) entry which is preliminary data.</text>
</comment>
<dbReference type="EMBL" id="JBHUIP010000012">
    <property type="protein sequence ID" value="MFD2263990.1"/>
    <property type="molecule type" value="Genomic_DNA"/>
</dbReference>
<dbReference type="PANTHER" id="PTHR28620:SF1">
    <property type="entry name" value="CENP-V_GFA DOMAIN-CONTAINING PROTEIN"/>
    <property type="match status" value="1"/>
</dbReference>
<evidence type="ECO:0000313" key="6">
    <source>
        <dbReference type="Proteomes" id="UP001597295"/>
    </source>
</evidence>
<dbReference type="InterPro" id="IPR052355">
    <property type="entry name" value="CENP-V-like"/>
</dbReference>
<dbReference type="PROSITE" id="PS51891">
    <property type="entry name" value="CENP_V_GFA"/>
    <property type="match status" value="1"/>
</dbReference>
<keyword evidence="3" id="KW-0862">Zinc</keyword>
<sequence>MHHTGSCHCGAVKFEVDTTIDRLLECNCSICRRKGHLLAFAPASAFTLLQGEEALSDYQFNKKVIHHRFCKTCGVGTFGQAKAPNGQEMVAINVRCLDNFDVKALPVDQYDGASL</sequence>
<protein>
    <submittedName>
        <fullName evidence="5">GFA family protein</fullName>
    </submittedName>
</protein>
<proteinExistence type="inferred from homology"/>
<dbReference type="Proteomes" id="UP001597295">
    <property type="component" value="Unassembled WGS sequence"/>
</dbReference>
<keyword evidence="6" id="KW-1185">Reference proteome</keyword>
<dbReference type="SUPFAM" id="SSF51316">
    <property type="entry name" value="Mss4-like"/>
    <property type="match status" value="1"/>
</dbReference>
<organism evidence="5 6">
    <name type="scientific">Lacibacterium aquatile</name>
    <dbReference type="NCBI Taxonomy" id="1168082"/>
    <lineage>
        <taxon>Bacteria</taxon>
        <taxon>Pseudomonadati</taxon>
        <taxon>Pseudomonadota</taxon>
        <taxon>Alphaproteobacteria</taxon>
        <taxon>Rhodospirillales</taxon>
        <taxon>Rhodospirillaceae</taxon>
    </lineage>
</organism>
<keyword evidence="2" id="KW-0479">Metal-binding</keyword>
<evidence type="ECO:0000259" key="4">
    <source>
        <dbReference type="PROSITE" id="PS51891"/>
    </source>
</evidence>
<dbReference type="InterPro" id="IPR011057">
    <property type="entry name" value="Mss4-like_sf"/>
</dbReference>
<dbReference type="Gene3D" id="2.170.150.70">
    <property type="match status" value="1"/>
</dbReference>
<dbReference type="Pfam" id="PF04828">
    <property type="entry name" value="GFA"/>
    <property type="match status" value="1"/>
</dbReference>
<dbReference type="InterPro" id="IPR006913">
    <property type="entry name" value="CENP-V/GFA"/>
</dbReference>
<evidence type="ECO:0000256" key="3">
    <source>
        <dbReference type="ARBA" id="ARBA00022833"/>
    </source>
</evidence>
<name>A0ABW5DT33_9PROT</name>
<dbReference type="RefSeq" id="WP_379877032.1">
    <property type="nucleotide sequence ID" value="NZ_JBHUIP010000012.1"/>
</dbReference>
<comment type="similarity">
    <text evidence="1">Belongs to the Gfa family.</text>
</comment>
<feature type="domain" description="CENP-V/GFA" evidence="4">
    <location>
        <begin position="3"/>
        <end position="111"/>
    </location>
</feature>